<gene>
    <name evidence="1" type="ORF">BU25DRAFT_38559</name>
</gene>
<name>A0ACB6S3T6_9PLEO</name>
<dbReference type="Proteomes" id="UP000799754">
    <property type="component" value="Unassembled WGS sequence"/>
</dbReference>
<proteinExistence type="predicted"/>
<accession>A0ACB6S3T6</accession>
<evidence type="ECO:0000313" key="2">
    <source>
        <dbReference type="Proteomes" id="UP000799754"/>
    </source>
</evidence>
<protein>
    <submittedName>
        <fullName evidence="1">Uncharacterized protein</fullName>
    </submittedName>
</protein>
<keyword evidence="2" id="KW-1185">Reference proteome</keyword>
<evidence type="ECO:0000313" key="1">
    <source>
        <dbReference type="EMBL" id="KAF2628028.1"/>
    </source>
</evidence>
<organism evidence="1 2">
    <name type="scientific">Macroventuria anomochaeta</name>
    <dbReference type="NCBI Taxonomy" id="301207"/>
    <lineage>
        <taxon>Eukaryota</taxon>
        <taxon>Fungi</taxon>
        <taxon>Dikarya</taxon>
        <taxon>Ascomycota</taxon>
        <taxon>Pezizomycotina</taxon>
        <taxon>Dothideomycetes</taxon>
        <taxon>Pleosporomycetidae</taxon>
        <taxon>Pleosporales</taxon>
        <taxon>Pleosporineae</taxon>
        <taxon>Didymellaceae</taxon>
        <taxon>Macroventuria</taxon>
    </lineage>
</organism>
<reference evidence="1" key="1">
    <citation type="journal article" date="2020" name="Stud. Mycol.">
        <title>101 Dothideomycetes genomes: a test case for predicting lifestyles and emergence of pathogens.</title>
        <authorList>
            <person name="Haridas S."/>
            <person name="Albert R."/>
            <person name="Binder M."/>
            <person name="Bloem J."/>
            <person name="Labutti K."/>
            <person name="Salamov A."/>
            <person name="Andreopoulos B."/>
            <person name="Baker S."/>
            <person name="Barry K."/>
            <person name="Bills G."/>
            <person name="Bluhm B."/>
            <person name="Cannon C."/>
            <person name="Castanera R."/>
            <person name="Culley D."/>
            <person name="Daum C."/>
            <person name="Ezra D."/>
            <person name="Gonzalez J."/>
            <person name="Henrissat B."/>
            <person name="Kuo A."/>
            <person name="Liang C."/>
            <person name="Lipzen A."/>
            <person name="Lutzoni F."/>
            <person name="Magnuson J."/>
            <person name="Mondo S."/>
            <person name="Nolan M."/>
            <person name="Ohm R."/>
            <person name="Pangilinan J."/>
            <person name="Park H.-J."/>
            <person name="Ramirez L."/>
            <person name="Alfaro M."/>
            <person name="Sun H."/>
            <person name="Tritt A."/>
            <person name="Yoshinaga Y."/>
            <person name="Zwiers L.-H."/>
            <person name="Turgeon B."/>
            <person name="Goodwin S."/>
            <person name="Spatafora J."/>
            <person name="Crous P."/>
            <person name="Grigoriev I."/>
        </authorList>
    </citation>
    <scope>NUCLEOTIDE SEQUENCE</scope>
    <source>
        <strain evidence="1">CBS 525.71</strain>
    </source>
</reference>
<sequence>MFTEHTRILDFGLLTIHFDHARIAEQPGEKRASTDISMLVVGAGIGGLTFAIDTSRKGHDVRVIECSPEGQYSGEIIMIMNPALHTSKKWPGVMERARAAAYSSIFELRKFDGTPIETHAPGDAKNPSLGIYRRKTAQPSLHLRQGSRHTHHLRSSSNRILRDP</sequence>
<dbReference type="EMBL" id="MU006714">
    <property type="protein sequence ID" value="KAF2628028.1"/>
    <property type="molecule type" value="Genomic_DNA"/>
</dbReference>
<comment type="caution">
    <text evidence="1">The sequence shown here is derived from an EMBL/GenBank/DDBJ whole genome shotgun (WGS) entry which is preliminary data.</text>
</comment>